<feature type="active site" description="Charge relay system" evidence="5 6">
    <location>
        <position position="261"/>
    </location>
</feature>
<evidence type="ECO:0000256" key="4">
    <source>
        <dbReference type="ARBA" id="ARBA00022825"/>
    </source>
</evidence>
<dbReference type="EMBL" id="DVGB01000055">
    <property type="protein sequence ID" value="HIR01480.1"/>
    <property type="molecule type" value="Genomic_DNA"/>
</dbReference>
<proteinExistence type="inferred from homology"/>
<keyword evidence="9" id="KW-0732">Signal</keyword>
<reference evidence="11" key="2">
    <citation type="journal article" date="2021" name="PeerJ">
        <title>Extensive microbial diversity within the chicken gut microbiome revealed by metagenomics and culture.</title>
        <authorList>
            <person name="Gilroy R."/>
            <person name="Ravi A."/>
            <person name="Getino M."/>
            <person name="Pursley I."/>
            <person name="Horton D.L."/>
            <person name="Alikhan N.F."/>
            <person name="Baker D."/>
            <person name="Gharbi K."/>
            <person name="Hall N."/>
            <person name="Watson M."/>
            <person name="Adriaenssens E.M."/>
            <person name="Foster-Nyarko E."/>
            <person name="Jarju S."/>
            <person name="Secka A."/>
            <person name="Antonio M."/>
            <person name="Oren A."/>
            <person name="Chaudhuri R.R."/>
            <person name="La Ragione R."/>
            <person name="Hildebrand F."/>
            <person name="Pallen M.J."/>
        </authorList>
    </citation>
    <scope>NUCLEOTIDE SEQUENCE</scope>
    <source>
        <strain evidence="11">ChiGjej1B1-2707</strain>
    </source>
</reference>
<keyword evidence="3 6" id="KW-0378">Hydrolase</keyword>
<keyword evidence="2 6" id="KW-0645">Protease</keyword>
<dbReference type="PROSITE" id="PS00138">
    <property type="entry name" value="SUBTILASE_SER"/>
    <property type="match status" value="1"/>
</dbReference>
<evidence type="ECO:0000256" key="1">
    <source>
        <dbReference type="ARBA" id="ARBA00011073"/>
    </source>
</evidence>
<name>A0A9D1A0D2_9ACTN</name>
<organism evidence="11 12">
    <name type="scientific">Candidatus Aveggerthella stercoripullorum</name>
    <dbReference type="NCBI Taxonomy" id="2840688"/>
    <lineage>
        <taxon>Bacteria</taxon>
        <taxon>Bacillati</taxon>
        <taxon>Actinomycetota</taxon>
        <taxon>Coriobacteriia</taxon>
        <taxon>Eggerthellales</taxon>
        <taxon>Eggerthellaceae</taxon>
        <taxon>Eggerthellaceae incertae sedis</taxon>
        <taxon>Candidatus Aveggerthella</taxon>
    </lineage>
</organism>
<evidence type="ECO:0000256" key="7">
    <source>
        <dbReference type="RuleBase" id="RU003355"/>
    </source>
</evidence>
<dbReference type="InterPro" id="IPR023827">
    <property type="entry name" value="Peptidase_S8_Asp-AS"/>
</dbReference>
<evidence type="ECO:0000313" key="11">
    <source>
        <dbReference type="EMBL" id="HIR01480.1"/>
    </source>
</evidence>
<dbReference type="PANTHER" id="PTHR43806:SF11">
    <property type="entry name" value="CEREVISIN-RELATED"/>
    <property type="match status" value="1"/>
</dbReference>
<protein>
    <submittedName>
        <fullName evidence="11">S8 family serine peptidase</fullName>
    </submittedName>
</protein>
<feature type="region of interest" description="Disordered" evidence="8">
    <location>
        <begin position="683"/>
        <end position="715"/>
    </location>
</feature>
<dbReference type="GO" id="GO:0006508">
    <property type="term" value="P:proteolysis"/>
    <property type="evidence" value="ECO:0007669"/>
    <property type="project" value="UniProtKB-KW"/>
</dbReference>
<evidence type="ECO:0000256" key="6">
    <source>
        <dbReference type="PROSITE-ProRule" id="PRU01240"/>
    </source>
</evidence>
<dbReference type="InterPro" id="IPR050131">
    <property type="entry name" value="Peptidase_S8_subtilisin-like"/>
</dbReference>
<gene>
    <name evidence="11" type="ORF">IAA69_04380</name>
</gene>
<dbReference type="PROSITE" id="PS00137">
    <property type="entry name" value="SUBTILASE_HIS"/>
    <property type="match status" value="1"/>
</dbReference>
<keyword evidence="4 6" id="KW-0720">Serine protease</keyword>
<feature type="compositionally biased region" description="Polar residues" evidence="8">
    <location>
        <begin position="687"/>
        <end position="712"/>
    </location>
</feature>
<evidence type="ECO:0000256" key="2">
    <source>
        <dbReference type="ARBA" id="ARBA00022670"/>
    </source>
</evidence>
<comment type="caution">
    <text evidence="11">The sequence shown here is derived from an EMBL/GenBank/DDBJ whole genome shotgun (WGS) entry which is preliminary data.</text>
</comment>
<dbReference type="Pfam" id="PF00082">
    <property type="entry name" value="Peptidase_S8"/>
    <property type="match status" value="1"/>
</dbReference>
<evidence type="ECO:0000256" key="9">
    <source>
        <dbReference type="SAM" id="SignalP"/>
    </source>
</evidence>
<evidence type="ECO:0000313" key="12">
    <source>
        <dbReference type="Proteomes" id="UP000824261"/>
    </source>
</evidence>
<comment type="similarity">
    <text evidence="1 6 7">Belongs to the peptidase S8 family.</text>
</comment>
<evidence type="ECO:0000256" key="8">
    <source>
        <dbReference type="SAM" id="MobiDB-lite"/>
    </source>
</evidence>
<feature type="region of interest" description="Disordered" evidence="8">
    <location>
        <begin position="236"/>
        <end position="260"/>
    </location>
</feature>
<dbReference type="InterPro" id="IPR023828">
    <property type="entry name" value="Peptidase_S8_Ser-AS"/>
</dbReference>
<dbReference type="InterPro" id="IPR000209">
    <property type="entry name" value="Peptidase_S8/S53_dom"/>
</dbReference>
<evidence type="ECO:0000256" key="3">
    <source>
        <dbReference type="ARBA" id="ARBA00022801"/>
    </source>
</evidence>
<dbReference type="Proteomes" id="UP000824261">
    <property type="component" value="Unassembled WGS sequence"/>
</dbReference>
<dbReference type="GO" id="GO:0004252">
    <property type="term" value="F:serine-type endopeptidase activity"/>
    <property type="evidence" value="ECO:0007669"/>
    <property type="project" value="UniProtKB-UniRule"/>
</dbReference>
<dbReference type="InterPro" id="IPR022398">
    <property type="entry name" value="Peptidase_S8_His-AS"/>
</dbReference>
<dbReference type="PROSITE" id="PS51892">
    <property type="entry name" value="SUBTILASE"/>
    <property type="match status" value="1"/>
</dbReference>
<feature type="active site" description="Charge relay system" evidence="5 6">
    <location>
        <position position="210"/>
    </location>
</feature>
<feature type="chain" id="PRO_5038650292" evidence="9">
    <location>
        <begin position="32"/>
        <end position="738"/>
    </location>
</feature>
<evidence type="ECO:0000256" key="5">
    <source>
        <dbReference type="PIRSR" id="PIRSR615500-1"/>
    </source>
</evidence>
<sequence length="738" mass="76537">MAQSTSLPHRALRGAFAALLAVGMLPTAAFAVPGENLAEPSDEIAPANEASNLKAVEGQALVLYRADTLVSSRSSQETDADTLRANGFSVAQEWDLSAVDTAVNQGIVPRAAEEDAENTVTSGENLRIALVEREGARAEELVNELEMLDFVEAAQPNYLISTDSAAVNDTLYDAWQYSLTSESAGIDLEAALAARKSAPSGEKNVVAVIDTGVDGSNPDLVDVMWRNPGIDGLPGNPGSHGYDFAENDDDPSPSAVKPNSHGTHCAGIIAGAVNNDEGIAGASSDTEIMALKATADEGDGIMYLNSIVSAYEYVIGAALAGENVVAINDSWAISSYLPVLDYVVNQAGKMGILSLFAAGNDGSDTAELASAGATAGLQSPYAVIVASSNQANALSSFSNYNETEVDVALPGSNIMSTVSTKAAREYFAPSVSLAAGKELVYANDFSDFGKEPECYTVTVQNSDGTPASDEVAAAFALEAVEDAGHGQPGLKVTFDPTGLDAAKRYRVVIEWEIDNPFLGSAYAAEDYALGVTGSLGENTATDMLAQFGARLSAVRGEELLPLHANGVGSIALSDNFQINATSLSAIDTESPQLRAGLLVAFATTQSTSPDEKAVAYVEPYGVGLVSGDSATEAASDYAPYAFMSGTSMATPLASGTVAQMAALDEDASALELRGRFVGSTVPVETPTAASKSTRQPTAVSTGTSHSTRTPSARTPGRWMQTFRHARLSCTDTGFPMQA</sequence>
<dbReference type="AlphaFoldDB" id="A0A9D1A0D2"/>
<dbReference type="Gene3D" id="3.40.50.200">
    <property type="entry name" value="Peptidase S8/S53 domain"/>
    <property type="match status" value="2"/>
</dbReference>
<reference evidence="11" key="1">
    <citation type="submission" date="2020-10" db="EMBL/GenBank/DDBJ databases">
        <authorList>
            <person name="Gilroy R."/>
        </authorList>
    </citation>
    <scope>NUCLEOTIDE SEQUENCE</scope>
    <source>
        <strain evidence="11">ChiGjej1B1-2707</strain>
    </source>
</reference>
<dbReference type="InterPro" id="IPR036852">
    <property type="entry name" value="Peptidase_S8/S53_dom_sf"/>
</dbReference>
<dbReference type="SUPFAM" id="SSF52743">
    <property type="entry name" value="Subtilisin-like"/>
    <property type="match status" value="2"/>
</dbReference>
<evidence type="ECO:0000259" key="10">
    <source>
        <dbReference type="Pfam" id="PF00082"/>
    </source>
</evidence>
<dbReference type="PANTHER" id="PTHR43806">
    <property type="entry name" value="PEPTIDASE S8"/>
    <property type="match status" value="1"/>
</dbReference>
<dbReference type="PRINTS" id="PR00723">
    <property type="entry name" value="SUBTILISIN"/>
</dbReference>
<dbReference type="PROSITE" id="PS00136">
    <property type="entry name" value="SUBTILASE_ASP"/>
    <property type="match status" value="1"/>
</dbReference>
<dbReference type="InterPro" id="IPR015500">
    <property type="entry name" value="Peptidase_S8_subtilisin-rel"/>
</dbReference>
<feature type="signal peptide" evidence="9">
    <location>
        <begin position="1"/>
        <end position="31"/>
    </location>
</feature>
<feature type="domain" description="Peptidase S8/S53" evidence="10">
    <location>
        <begin position="202"/>
        <end position="421"/>
    </location>
</feature>
<feature type="active site" description="Charge relay system" evidence="5 6">
    <location>
        <position position="647"/>
    </location>
</feature>
<accession>A0A9D1A0D2</accession>